<dbReference type="Proteomes" id="UP001342314">
    <property type="component" value="Unassembled WGS sequence"/>
</dbReference>
<dbReference type="PANTHER" id="PTHR21581">
    <property type="entry name" value="D-ALANYL-D-ALANINE CARBOXYPEPTIDASE"/>
    <property type="match status" value="1"/>
</dbReference>
<dbReference type="EMBL" id="BQKY01000006">
    <property type="protein sequence ID" value="GJN90031.1"/>
    <property type="molecule type" value="Genomic_DNA"/>
</dbReference>
<accession>A0AAV5GBS5</accession>
<evidence type="ECO:0000313" key="2">
    <source>
        <dbReference type="Proteomes" id="UP001342314"/>
    </source>
</evidence>
<gene>
    <name evidence="1" type="ORF">Rhopal_003028-T1</name>
</gene>
<comment type="caution">
    <text evidence="1">The sequence shown here is derived from an EMBL/GenBank/DDBJ whole genome shotgun (WGS) entry which is preliminary data.</text>
</comment>
<dbReference type="InterPro" id="IPR011990">
    <property type="entry name" value="TPR-like_helical_dom_sf"/>
</dbReference>
<organism evidence="1 2">
    <name type="scientific">Rhodotorula paludigena</name>
    <dbReference type="NCBI Taxonomy" id="86838"/>
    <lineage>
        <taxon>Eukaryota</taxon>
        <taxon>Fungi</taxon>
        <taxon>Dikarya</taxon>
        <taxon>Basidiomycota</taxon>
        <taxon>Pucciniomycotina</taxon>
        <taxon>Microbotryomycetes</taxon>
        <taxon>Sporidiobolales</taxon>
        <taxon>Sporidiobolaceae</taxon>
        <taxon>Rhodotorula</taxon>
    </lineage>
</organism>
<dbReference type="GO" id="GO:0030008">
    <property type="term" value="C:TRAPP complex"/>
    <property type="evidence" value="ECO:0007669"/>
    <property type="project" value="TreeGrafter"/>
</dbReference>
<evidence type="ECO:0008006" key="3">
    <source>
        <dbReference type="Google" id="ProtNLM"/>
    </source>
</evidence>
<reference evidence="1 2" key="1">
    <citation type="submission" date="2021-12" db="EMBL/GenBank/DDBJ databases">
        <title>High titer production of polyol ester of fatty acids by Rhodotorula paludigena BS15 towards product separation-free biomass refinery.</title>
        <authorList>
            <person name="Mano J."/>
            <person name="Ono H."/>
            <person name="Tanaka T."/>
            <person name="Naito K."/>
            <person name="Sushida H."/>
            <person name="Ike M."/>
            <person name="Tokuyasu K."/>
            <person name="Kitaoka M."/>
        </authorList>
    </citation>
    <scope>NUCLEOTIDE SEQUENCE [LARGE SCALE GENOMIC DNA]</scope>
    <source>
        <strain evidence="1 2">BS15</strain>
    </source>
</reference>
<proteinExistence type="predicted"/>
<name>A0AAV5GBS5_9BASI</name>
<dbReference type="SUPFAM" id="SSF48452">
    <property type="entry name" value="TPR-like"/>
    <property type="match status" value="1"/>
</dbReference>
<dbReference type="AlphaFoldDB" id="A0AAV5GBS5"/>
<protein>
    <recommendedName>
        <fullName evidence="3">Trafficking protein particle complex subunit 12</fullName>
    </recommendedName>
</protein>
<evidence type="ECO:0000313" key="1">
    <source>
        <dbReference type="EMBL" id="GJN90031.1"/>
    </source>
</evidence>
<keyword evidence="2" id="KW-1185">Reference proteome</keyword>
<dbReference type="PANTHER" id="PTHR21581:SF6">
    <property type="entry name" value="TRAFFICKING PROTEIN PARTICLE COMPLEX SUBUNIT 12"/>
    <property type="match status" value="1"/>
</dbReference>
<dbReference type="GO" id="GO:0005794">
    <property type="term" value="C:Golgi apparatus"/>
    <property type="evidence" value="ECO:0007669"/>
    <property type="project" value="TreeGrafter"/>
</dbReference>
<dbReference type="Gene3D" id="1.25.40.10">
    <property type="entry name" value="Tetratricopeptide repeat domain"/>
    <property type="match status" value="1"/>
</dbReference>
<sequence>MVPGPSPLAGLDAPAESEFFVAGLTAKELFVRLAQADPVSALLERHIPPDQRPLRDLSGDWRGRTLDQLITSYNWRGVARYAYDAITQAPPERTSYIFSHWLLRFHALFRLRLFEPLSFEVQRVASLLPPSSCLFIPPEEVPAADTPRFHPAVPYELHVLFASLPGIEGDRRAAIERLSALLRASKEEMWSAKRRGEADKEGEWRIRVERVAGVVTALLQELKATTSATSLLAPLAAASPSFRAALSRIYFATGDLGSLSAALDASEVPERKRRKTRVLHLVARAEWDEAQAELRRLLEEDSEDAEAHNNLAVVLLYSAKLDEAITHLTTLFSSRPALAYNDEPLLFNLCTLFELRSEQAFAHKVRLLRSAAEFGAQGLGAECFKLPL</sequence>